<sequence length="133" mass="13481">MIFKKALLYVSAVSALAAAAVVVVVALAFALYAAVLPLVGPAWAAASVAGAAAGLMVLCALVLLIKVNPPKFGKQPQERDVLTRLIDLAKDKPIVAASAIIAGAAVALKNPKIVATLLATAMATRPSSTPKKK</sequence>
<reference evidence="2" key="1">
    <citation type="submission" date="2021-04" db="EMBL/GenBank/DDBJ databases">
        <title>Draft genome assembly of strain Phenylobacterium sp. 20VBR1 using MiniION and Illumina platforms.</title>
        <authorList>
            <person name="Thomas F.A."/>
            <person name="Krishnan K.P."/>
            <person name="Sinha R.K."/>
        </authorList>
    </citation>
    <scope>NUCLEOTIDE SEQUENCE</scope>
    <source>
        <strain evidence="2">20VBR1</strain>
    </source>
</reference>
<evidence type="ECO:0000313" key="3">
    <source>
        <dbReference type="Proteomes" id="UP000622580"/>
    </source>
</evidence>
<dbReference type="RefSeq" id="WP_215338127.1">
    <property type="nucleotide sequence ID" value="NZ_JAGSGD010000001.1"/>
</dbReference>
<feature type="transmembrane region" description="Helical" evidence="1">
    <location>
        <begin position="7"/>
        <end position="36"/>
    </location>
</feature>
<keyword evidence="1" id="KW-0812">Transmembrane</keyword>
<dbReference type="Proteomes" id="UP000622580">
    <property type="component" value="Unassembled WGS sequence"/>
</dbReference>
<proteinExistence type="predicted"/>
<dbReference type="EMBL" id="JAGSGD010000001">
    <property type="protein sequence ID" value="MBR7618247.1"/>
    <property type="molecule type" value="Genomic_DNA"/>
</dbReference>
<evidence type="ECO:0000313" key="2">
    <source>
        <dbReference type="EMBL" id="MBR7618247.1"/>
    </source>
</evidence>
<comment type="caution">
    <text evidence="2">The sequence shown here is derived from an EMBL/GenBank/DDBJ whole genome shotgun (WGS) entry which is preliminary data.</text>
</comment>
<feature type="transmembrane region" description="Helical" evidence="1">
    <location>
        <begin position="42"/>
        <end position="65"/>
    </location>
</feature>
<name>A0A941CYJ9_9CAUL</name>
<accession>A0A941CYJ9</accession>
<evidence type="ECO:0000256" key="1">
    <source>
        <dbReference type="SAM" id="Phobius"/>
    </source>
</evidence>
<dbReference type="AlphaFoldDB" id="A0A941CYJ9"/>
<protein>
    <submittedName>
        <fullName evidence="2">Uncharacterized protein</fullName>
    </submittedName>
</protein>
<keyword evidence="1" id="KW-0472">Membrane</keyword>
<gene>
    <name evidence="2" type="ORF">JKL49_02500</name>
</gene>
<keyword evidence="1" id="KW-1133">Transmembrane helix</keyword>
<keyword evidence="3" id="KW-1185">Reference proteome</keyword>
<organism evidence="2 3">
    <name type="scientific">Phenylobacterium glaciei</name>
    <dbReference type="NCBI Taxonomy" id="2803784"/>
    <lineage>
        <taxon>Bacteria</taxon>
        <taxon>Pseudomonadati</taxon>
        <taxon>Pseudomonadota</taxon>
        <taxon>Alphaproteobacteria</taxon>
        <taxon>Caulobacterales</taxon>
        <taxon>Caulobacteraceae</taxon>
        <taxon>Phenylobacterium</taxon>
    </lineage>
</organism>